<dbReference type="Gene3D" id="1.25.40.10">
    <property type="entry name" value="Tetratricopeptide repeat domain"/>
    <property type="match status" value="1"/>
</dbReference>
<dbReference type="InterPro" id="IPR036388">
    <property type="entry name" value="WH-like_DNA-bd_sf"/>
</dbReference>
<proteinExistence type="predicted"/>
<accession>A0A974W2F1</accession>
<evidence type="ECO:0000259" key="4">
    <source>
        <dbReference type="PROSITE" id="PS50043"/>
    </source>
</evidence>
<dbReference type="PRINTS" id="PR00038">
    <property type="entry name" value="HTHLUXR"/>
</dbReference>
<dbReference type="RefSeq" id="WP_206006316.1">
    <property type="nucleotide sequence ID" value="NZ_CP070619.1"/>
</dbReference>
<sequence length="279" mass="30199">MGKTRLALRVAADVAHTFTGGVRLVELGDVHDAGALVDTTLGCNGDDEAAATYLEEALVISYAHGESVNRALAHTALAVISEAGAPTRAADHLERALHLTRQLRSPVLAADLLHIAATLTADRHAERAAVLFEAAEAWQHHVGRIPTGATANRGDVHARTTLRLGEREHSQAQQRGRRFSLDQAMAYALGEQPDRDERCVRAGDLLTPREWQVAQLIRQGLTNKAIAKTLVISQRTAQGHVERILNKLGFTSRVHVAAWLTERDAVDPEAVLEVGFAGR</sequence>
<organism evidence="5 6">
    <name type="scientific">Rhodococcus pseudokoreensis</name>
    <dbReference type="NCBI Taxonomy" id="2811421"/>
    <lineage>
        <taxon>Bacteria</taxon>
        <taxon>Bacillati</taxon>
        <taxon>Actinomycetota</taxon>
        <taxon>Actinomycetes</taxon>
        <taxon>Mycobacteriales</taxon>
        <taxon>Nocardiaceae</taxon>
        <taxon>Rhodococcus</taxon>
    </lineage>
</organism>
<dbReference type="SUPFAM" id="SSF46894">
    <property type="entry name" value="C-terminal effector domain of the bipartite response regulators"/>
    <property type="match status" value="1"/>
</dbReference>
<dbReference type="PROSITE" id="PS50043">
    <property type="entry name" value="HTH_LUXR_2"/>
    <property type="match status" value="1"/>
</dbReference>
<gene>
    <name evidence="5" type="ORF">JWS13_14895</name>
</gene>
<dbReference type="Pfam" id="PF00196">
    <property type="entry name" value="GerE"/>
    <property type="match status" value="1"/>
</dbReference>
<dbReference type="CDD" id="cd06170">
    <property type="entry name" value="LuxR_C_like"/>
    <property type="match status" value="1"/>
</dbReference>
<evidence type="ECO:0000313" key="5">
    <source>
        <dbReference type="EMBL" id="QSE89821.1"/>
    </source>
</evidence>
<name>A0A974W2F1_9NOCA</name>
<dbReference type="PANTHER" id="PTHR44688">
    <property type="entry name" value="DNA-BINDING TRANSCRIPTIONAL ACTIVATOR DEVR_DOSR"/>
    <property type="match status" value="1"/>
</dbReference>
<dbReference type="InterPro" id="IPR000792">
    <property type="entry name" value="Tscrpt_reg_LuxR_C"/>
</dbReference>
<dbReference type="PANTHER" id="PTHR44688:SF16">
    <property type="entry name" value="DNA-BINDING TRANSCRIPTIONAL ACTIVATOR DEVR_DOSR"/>
    <property type="match status" value="1"/>
</dbReference>
<evidence type="ECO:0000256" key="2">
    <source>
        <dbReference type="ARBA" id="ARBA00023125"/>
    </source>
</evidence>
<evidence type="ECO:0000256" key="1">
    <source>
        <dbReference type="ARBA" id="ARBA00023015"/>
    </source>
</evidence>
<protein>
    <submittedName>
        <fullName evidence="5">Response regulator transcription factor</fullName>
    </submittedName>
</protein>
<evidence type="ECO:0000313" key="6">
    <source>
        <dbReference type="Proteomes" id="UP000662986"/>
    </source>
</evidence>
<keyword evidence="3" id="KW-0804">Transcription</keyword>
<feature type="domain" description="HTH luxR-type" evidence="4">
    <location>
        <begin position="199"/>
        <end position="264"/>
    </location>
</feature>
<dbReference type="InterPro" id="IPR016032">
    <property type="entry name" value="Sig_transdc_resp-reg_C-effctor"/>
</dbReference>
<evidence type="ECO:0000256" key="3">
    <source>
        <dbReference type="ARBA" id="ARBA00023163"/>
    </source>
</evidence>
<dbReference type="SUPFAM" id="SSF48452">
    <property type="entry name" value="TPR-like"/>
    <property type="match status" value="1"/>
</dbReference>
<reference evidence="5 6" key="1">
    <citation type="journal article" date="2021" name="Microbiol. Resour. Announc.">
        <title>Complete Genome Sequences of Two Rhodococcus sp. Strains with Large and Linear Chromosomes, Isolated from Apple Rhizosphere.</title>
        <authorList>
            <person name="Benning S."/>
            <person name="Brugnone N."/>
            <person name="Siani R."/>
            <person name="Kublik S."/>
            <person name="Schloter M."/>
            <person name="Rad V."/>
        </authorList>
    </citation>
    <scope>NUCLEOTIDE SEQUENCE [LARGE SCALE GENOMIC DNA]</scope>
    <source>
        <strain evidence="5 6">R79</strain>
    </source>
</reference>
<keyword evidence="1" id="KW-0805">Transcription regulation</keyword>
<keyword evidence="6" id="KW-1185">Reference proteome</keyword>
<dbReference type="InterPro" id="IPR011990">
    <property type="entry name" value="TPR-like_helical_dom_sf"/>
</dbReference>
<reference evidence="5 6" key="2">
    <citation type="journal article" date="2022" name="Arch. Microbiol.">
        <title>Rhodococcus pseudokoreensis sp. nov. isolated from the rhizosphere of young M26 apple rootstocks.</title>
        <authorList>
            <person name="Kampfer P."/>
            <person name="Glaeser S.P."/>
            <person name="Blom J."/>
            <person name="Wolf J."/>
            <person name="Benning S."/>
            <person name="Schloter M."/>
            <person name="Neumann-Schaal M."/>
        </authorList>
    </citation>
    <scope>NUCLEOTIDE SEQUENCE [LARGE SCALE GENOMIC DNA]</scope>
    <source>
        <strain evidence="5 6">R79</strain>
    </source>
</reference>
<dbReference type="EMBL" id="CP070619">
    <property type="protein sequence ID" value="QSE89821.1"/>
    <property type="molecule type" value="Genomic_DNA"/>
</dbReference>
<dbReference type="Gene3D" id="1.10.10.10">
    <property type="entry name" value="Winged helix-like DNA-binding domain superfamily/Winged helix DNA-binding domain"/>
    <property type="match status" value="1"/>
</dbReference>
<dbReference type="Proteomes" id="UP000662986">
    <property type="component" value="Chromosome"/>
</dbReference>
<dbReference type="SMART" id="SM00421">
    <property type="entry name" value="HTH_LUXR"/>
    <property type="match status" value="1"/>
</dbReference>
<keyword evidence="2" id="KW-0238">DNA-binding</keyword>